<comment type="caution">
    <text evidence="1">The sequence shown here is derived from an EMBL/GenBank/DDBJ whole genome shotgun (WGS) entry which is preliminary data.</text>
</comment>
<dbReference type="EMBL" id="LJOW01000216">
    <property type="protein sequence ID" value="OBQ38759.1"/>
    <property type="molecule type" value="Genomic_DNA"/>
</dbReference>
<accession>A0A1B7WNT2</accession>
<dbReference type="PATRIC" id="fig|1710896.3.peg.2906"/>
<dbReference type="Proteomes" id="UP000092093">
    <property type="component" value="Unassembled WGS sequence"/>
</dbReference>
<proteinExistence type="predicted"/>
<dbReference type="AlphaFoldDB" id="A0A1B7WNT2"/>
<organism evidence="1 2">
    <name type="scientific">Aphanizomenon flos-aquae WA102</name>
    <dbReference type="NCBI Taxonomy" id="1710896"/>
    <lineage>
        <taxon>Bacteria</taxon>
        <taxon>Bacillati</taxon>
        <taxon>Cyanobacteriota</taxon>
        <taxon>Cyanophyceae</taxon>
        <taxon>Nostocales</taxon>
        <taxon>Aphanizomenonaceae</taxon>
        <taxon>Aphanizomenon</taxon>
    </lineage>
</organism>
<evidence type="ECO:0000313" key="1">
    <source>
        <dbReference type="EMBL" id="OBQ38759.1"/>
    </source>
</evidence>
<gene>
    <name evidence="1" type="ORF">AN484_23950</name>
</gene>
<sequence length="189" mass="18880">MADTKISALTAATTPLGGSEVAPIVQSGTTVKAAVTSFTNGLNITPASVTVQTGNLFLNGGLASDVGLLKNTGQSFGLGADRWIGSDGTTTTWFYNVPTGGSHFFAVNQVNKLTVVGDNVNIPVGNLVIGTSGKGVQLPGGITWTSGSGSPEGVVTAPVGSLYSRSDGGLLSSLYVKESGSGNTGWAGK</sequence>
<protein>
    <submittedName>
        <fullName evidence="1">Uncharacterized protein</fullName>
    </submittedName>
</protein>
<name>A0A1B7WNT2_APHFL</name>
<reference evidence="1 2" key="1">
    <citation type="submission" date="2015-09" db="EMBL/GenBank/DDBJ databases">
        <title>Aphanizomenon flos-aquae WA102.</title>
        <authorList>
            <person name="Driscoll C."/>
        </authorList>
    </citation>
    <scope>NUCLEOTIDE SEQUENCE [LARGE SCALE GENOMIC DNA]</scope>
    <source>
        <strain evidence="1">WA102</strain>
    </source>
</reference>
<evidence type="ECO:0000313" key="2">
    <source>
        <dbReference type="Proteomes" id="UP000092093"/>
    </source>
</evidence>